<dbReference type="Proteomes" id="UP000503349">
    <property type="component" value="Chromosome 7"/>
</dbReference>
<feature type="transmembrane region" description="Helical" evidence="5">
    <location>
        <begin position="400"/>
        <end position="423"/>
    </location>
</feature>
<gene>
    <name evidence="8" type="ORF">EXN66_Car007958</name>
</gene>
<dbReference type="Pfam" id="PF00388">
    <property type="entry name" value="PI-PLC-X"/>
    <property type="match status" value="1"/>
</dbReference>
<evidence type="ECO:0000259" key="7">
    <source>
        <dbReference type="SMART" id="SM00148"/>
    </source>
</evidence>
<dbReference type="PANTHER" id="PTHR13593:SF147">
    <property type="entry name" value="1-PHOSPHATIDYLINOSITOL PHOSPHODIESTERASE-LIKE-RELATED"/>
    <property type="match status" value="1"/>
</dbReference>
<dbReference type="InterPro" id="IPR051057">
    <property type="entry name" value="PI-PLC_domain"/>
</dbReference>
<sequence>MKVAHKLLLFNFILLSVTFMCRGDGVYFSDNANLMLPGSYNIPWMAGIQDFRTLSLITLPGTHDSMALYGGPEAECQALSLMNQLRAGIRFLDLKVFGLGNTLYVMHGVMYQHSTLKEVLDIVKSFLAEFSSEAVLIQVKPESFEKNTVNEMVQSLIGNDQIFYVTSGMPNMGQVRGKIVFLQKSTFTLGIPFIDTAEKGSKEVTNVKNKDNRIIHQLNQATEACGGDNEVLTYTSGTGFGTFWGMFLTPKRVAEKLRGGTSGNLLALPRSSIISASSRVSEQLKRVGFDCSSHLQLIDNLKINTVQTLCCTEYESRVFEYEDRAVSVLKQSPGAGEMSISMTNADGVTVLTLTSDPKSVWPPLCQILRALCYNPVCCTVSQQLKRERRISQSVLGTMQIMIGLLNIGLGTILLCSHVYMYLINSDLLPIWLGILVILNVMLNFAGVAFAITGIVLYSVTMGNLYLWWNCSPGDPWYSQYTTASPSPEELRIQEACKQGKEVLLILLRSIQALLLVLSVLGLCVTISSSVLGIKVLRKKEKEDTKVSLWDKAMPAVTVAAHSKDMFPSLCETPKTLCRSPVGCLVHRLIQASVTTAIGLGFTVFMNIVGAIFAITGIVLYIIDLKNASLLWMCDQSRNNVSQNSDNCRNVAVFAQKLIRSMDIALIVLAVLQLYVSIRFAILGIRALMKEKEGGKDAEEPLPQLEENKPF</sequence>
<evidence type="ECO:0000256" key="6">
    <source>
        <dbReference type="SAM" id="SignalP"/>
    </source>
</evidence>
<name>A0A6G1PPT7_CHAAH</name>
<reference evidence="8 9" key="1">
    <citation type="submission" date="2019-02" db="EMBL/GenBank/DDBJ databases">
        <title>Opniocepnalus argus genome.</title>
        <authorList>
            <person name="Zhou C."/>
            <person name="Xiao S."/>
        </authorList>
    </citation>
    <scope>NUCLEOTIDE SEQUENCE [LARGE SCALE GENOMIC DNA]</scope>
    <source>
        <strain evidence="8">OARG1902GOOAL</strain>
        <tissue evidence="8">Muscle</tissue>
    </source>
</reference>
<dbReference type="PROSITE" id="PS50007">
    <property type="entry name" value="PIPLC_X_DOMAIN"/>
    <property type="match status" value="1"/>
</dbReference>
<keyword evidence="2 5" id="KW-0812">Transmembrane</keyword>
<keyword evidence="6" id="KW-0732">Signal</keyword>
<feature type="signal peptide" evidence="6">
    <location>
        <begin position="1"/>
        <end position="23"/>
    </location>
</feature>
<dbReference type="Gene3D" id="3.20.20.190">
    <property type="entry name" value="Phosphatidylinositol (PI) phosphodiesterase"/>
    <property type="match status" value="1"/>
</dbReference>
<dbReference type="InterPro" id="IPR000909">
    <property type="entry name" value="PLipase_C_PInositol-sp_X_dom"/>
</dbReference>
<keyword evidence="9" id="KW-1185">Reference proteome</keyword>
<evidence type="ECO:0000313" key="9">
    <source>
        <dbReference type="Proteomes" id="UP000503349"/>
    </source>
</evidence>
<evidence type="ECO:0000256" key="4">
    <source>
        <dbReference type="ARBA" id="ARBA00023136"/>
    </source>
</evidence>
<keyword evidence="4 5" id="KW-0472">Membrane</keyword>
<feature type="transmembrane region" description="Helical" evidence="5">
    <location>
        <begin position="510"/>
        <end position="533"/>
    </location>
</feature>
<accession>A0A6G1PPT7</accession>
<dbReference type="GO" id="GO:0016020">
    <property type="term" value="C:membrane"/>
    <property type="evidence" value="ECO:0007669"/>
    <property type="project" value="UniProtKB-SubCell"/>
</dbReference>
<dbReference type="GO" id="GO:0008081">
    <property type="term" value="F:phosphoric diester hydrolase activity"/>
    <property type="evidence" value="ECO:0007669"/>
    <property type="project" value="InterPro"/>
</dbReference>
<dbReference type="InterPro" id="IPR017946">
    <property type="entry name" value="PLC-like_Pdiesterase_TIM-brl"/>
</dbReference>
<reference evidence="9" key="2">
    <citation type="submission" date="2019-02" db="EMBL/GenBank/DDBJ databases">
        <title>Opniocepnalus argus Var Kimnra genome.</title>
        <authorList>
            <person name="Zhou C."/>
            <person name="Xiao S."/>
        </authorList>
    </citation>
    <scope>NUCLEOTIDE SEQUENCE [LARGE SCALE GENOMIC DNA]</scope>
</reference>
<evidence type="ECO:0000256" key="5">
    <source>
        <dbReference type="SAM" id="Phobius"/>
    </source>
</evidence>
<dbReference type="Pfam" id="PF04103">
    <property type="entry name" value="CD20"/>
    <property type="match status" value="2"/>
</dbReference>
<evidence type="ECO:0000256" key="3">
    <source>
        <dbReference type="ARBA" id="ARBA00022989"/>
    </source>
</evidence>
<dbReference type="SMART" id="SM00148">
    <property type="entry name" value="PLCXc"/>
    <property type="match status" value="1"/>
</dbReference>
<feature type="domain" description="Phosphatidylinositol-specific phospholipase C X" evidence="7">
    <location>
        <begin position="49"/>
        <end position="184"/>
    </location>
</feature>
<protein>
    <recommendedName>
        <fullName evidence="7">Phosphatidylinositol-specific phospholipase C X domain-containing protein</fullName>
    </recommendedName>
</protein>
<dbReference type="EMBL" id="CM015718">
    <property type="protein sequence ID" value="KAF3692282.1"/>
    <property type="molecule type" value="Genomic_DNA"/>
</dbReference>
<dbReference type="PANTHER" id="PTHR13593">
    <property type="match status" value="1"/>
</dbReference>
<proteinExistence type="predicted"/>
<dbReference type="SUPFAM" id="SSF51695">
    <property type="entry name" value="PLC-like phosphodiesterases"/>
    <property type="match status" value="1"/>
</dbReference>
<comment type="subcellular location">
    <subcellularLocation>
        <location evidence="1">Membrane</location>
        <topology evidence="1">Multi-pass membrane protein</topology>
    </subcellularLocation>
</comment>
<evidence type="ECO:0000256" key="2">
    <source>
        <dbReference type="ARBA" id="ARBA00022692"/>
    </source>
</evidence>
<dbReference type="AlphaFoldDB" id="A0A6G1PPT7"/>
<feature type="transmembrane region" description="Helical" evidence="5">
    <location>
        <begin position="430"/>
        <end position="459"/>
    </location>
</feature>
<evidence type="ECO:0000256" key="1">
    <source>
        <dbReference type="ARBA" id="ARBA00004141"/>
    </source>
</evidence>
<keyword evidence="3 5" id="KW-1133">Transmembrane helix</keyword>
<dbReference type="GO" id="GO:0006629">
    <property type="term" value="P:lipid metabolic process"/>
    <property type="evidence" value="ECO:0007669"/>
    <property type="project" value="InterPro"/>
</dbReference>
<evidence type="ECO:0000313" key="8">
    <source>
        <dbReference type="EMBL" id="KAF3692282.1"/>
    </source>
</evidence>
<feature type="transmembrane region" description="Helical" evidence="5">
    <location>
        <begin position="663"/>
        <end position="681"/>
    </location>
</feature>
<feature type="chain" id="PRO_5026019200" description="Phosphatidylinositol-specific phospholipase C X domain-containing protein" evidence="6">
    <location>
        <begin position="24"/>
        <end position="710"/>
    </location>
</feature>
<dbReference type="InterPro" id="IPR007237">
    <property type="entry name" value="CD20-like"/>
</dbReference>
<feature type="transmembrane region" description="Helical" evidence="5">
    <location>
        <begin position="596"/>
        <end position="622"/>
    </location>
</feature>
<organism evidence="8 9">
    <name type="scientific">Channa argus</name>
    <name type="common">Northern snakehead</name>
    <name type="synonym">Ophicephalus argus</name>
    <dbReference type="NCBI Taxonomy" id="215402"/>
    <lineage>
        <taxon>Eukaryota</taxon>
        <taxon>Metazoa</taxon>
        <taxon>Chordata</taxon>
        <taxon>Craniata</taxon>
        <taxon>Vertebrata</taxon>
        <taxon>Euteleostomi</taxon>
        <taxon>Actinopterygii</taxon>
        <taxon>Neopterygii</taxon>
        <taxon>Teleostei</taxon>
        <taxon>Neoteleostei</taxon>
        <taxon>Acanthomorphata</taxon>
        <taxon>Anabantaria</taxon>
        <taxon>Anabantiformes</taxon>
        <taxon>Channoidei</taxon>
        <taxon>Channidae</taxon>
        <taxon>Channa</taxon>
    </lineage>
</organism>